<gene>
    <name evidence="1" type="ORF">MILVUS5_LOCUS33988</name>
</gene>
<proteinExistence type="predicted"/>
<dbReference type="EMBL" id="CASHSV030000615">
    <property type="protein sequence ID" value="CAJ2669855.1"/>
    <property type="molecule type" value="Genomic_DNA"/>
</dbReference>
<sequence>MNIVSWNCRGVGHPRVVPGLKYLVRVYKPDVLFLSETLSNTRRMEELRHLLGFDSCFAVNREGRGGGLAFMWRSSFHCSVTNFSSNHVDVEVADAVNGNWRLTGIYGFPGSGRRRDSWNFLKQLSQISSLPWCVLGDFNDILSPSEKKGRNDRAPWLINGFRSAVLESGLADVHMEGYPFTWFKSLGTFRAVEERLDRALANDAWFHKFPNAVLENLPAPASDHYPILLVREPESRTRRARSRFKFENAWLVEPEFNDFVSNRWVSYGDNQILQKLDMCASDLSSWNRNYFKRLQRDIDTCRKRIDHDCFLFFRANINEAEAMKNILNTYEAASGQSINFQKSEIFCSRNVSGDIQNSVATCLGVHAVLGTGKYLGLPSMIGRSKKSIFSFIKDRVWKKINSWSSKTLSKAGREVLIKSVLQSIPTYFMSIFTIPSSLCDEIEKMMNSFWWGHSGVRNKGIHWMSWEKLSMHKSDGGMGFKSLPAFNLAMLGKQGWRVMSNPNILISKIYKARYFPHCDFFDSKVGHNPSFVWRSICNSKFILKAGSRWRIGSGKDIPLLNENWLYDASAVSLQQTNVLLDARLTVADIIIQDEKCWNMPLITSIFEPNCVTKILDTPLYKSVVDDMRIWRVEKNGMYSVRSAYRLCVQELLDTSHLKVNGAWVLLWKIKVPPRVKNLLWRICRRCIPTRVNLRSRGVNCIDTCPLCNEHEEDSYHIFFDCPSSRNVWSMCTFYPIIVAAMQNGYDAAELIFHLLQQINEEDASLLACVIWSIWKQRNNIIWNNVTDAQNFVFSRANITLHDWRVVHTARTGVKNQQVRHESRWKKPSSGRMKCNIDASFSSLNNRVGIGVCIRDEFGAYVLAKYEQFTPLCDVRFGEALGLLSALNWVHELNLGPVDFELDSKIVVDSFRSNKCDATELGDIISHCKQLFSNYYNNSSVEFIRRQANEVAHSLAKAATYAASPRILVDIPNCIEHLLINEML</sequence>
<protein>
    <submittedName>
        <fullName evidence="1">Uncharacterized protein</fullName>
    </submittedName>
</protein>
<evidence type="ECO:0000313" key="2">
    <source>
        <dbReference type="Proteomes" id="UP001177021"/>
    </source>
</evidence>
<evidence type="ECO:0000313" key="1">
    <source>
        <dbReference type="EMBL" id="CAJ2669855.1"/>
    </source>
</evidence>
<organism evidence="1 2">
    <name type="scientific">Trifolium pratense</name>
    <name type="common">Red clover</name>
    <dbReference type="NCBI Taxonomy" id="57577"/>
    <lineage>
        <taxon>Eukaryota</taxon>
        <taxon>Viridiplantae</taxon>
        <taxon>Streptophyta</taxon>
        <taxon>Embryophyta</taxon>
        <taxon>Tracheophyta</taxon>
        <taxon>Spermatophyta</taxon>
        <taxon>Magnoliopsida</taxon>
        <taxon>eudicotyledons</taxon>
        <taxon>Gunneridae</taxon>
        <taxon>Pentapetalae</taxon>
        <taxon>rosids</taxon>
        <taxon>fabids</taxon>
        <taxon>Fabales</taxon>
        <taxon>Fabaceae</taxon>
        <taxon>Papilionoideae</taxon>
        <taxon>50 kb inversion clade</taxon>
        <taxon>NPAAA clade</taxon>
        <taxon>Hologalegina</taxon>
        <taxon>IRL clade</taxon>
        <taxon>Trifolieae</taxon>
        <taxon>Trifolium</taxon>
    </lineage>
</organism>
<reference evidence="1" key="1">
    <citation type="submission" date="2023-10" db="EMBL/GenBank/DDBJ databases">
        <authorList>
            <person name="Rodriguez Cubillos JULIANA M."/>
            <person name="De Vega J."/>
        </authorList>
    </citation>
    <scope>NUCLEOTIDE SEQUENCE</scope>
</reference>
<dbReference type="Proteomes" id="UP001177021">
    <property type="component" value="Unassembled WGS sequence"/>
</dbReference>
<keyword evidence="2" id="KW-1185">Reference proteome</keyword>
<accession>A0ACB0LK01</accession>
<name>A0ACB0LK01_TRIPR</name>
<comment type="caution">
    <text evidence="1">The sequence shown here is derived from an EMBL/GenBank/DDBJ whole genome shotgun (WGS) entry which is preliminary data.</text>
</comment>